<evidence type="ECO:0000313" key="7">
    <source>
        <dbReference type="EMBL" id="NYT49730.1"/>
    </source>
</evidence>
<comment type="caution">
    <text evidence="7">The sequence shown here is derived from an EMBL/GenBank/DDBJ whole genome shotgun (WGS) entry which is preliminary data.</text>
</comment>
<keyword evidence="2" id="KW-1003">Cell membrane</keyword>
<dbReference type="Pfam" id="PF02653">
    <property type="entry name" value="BPD_transp_2"/>
    <property type="match status" value="1"/>
</dbReference>
<keyword evidence="8" id="KW-1185">Reference proteome</keyword>
<comment type="subcellular location">
    <subcellularLocation>
        <location evidence="1">Cell membrane</location>
        <topology evidence="1">Multi-pass membrane protein</topology>
    </subcellularLocation>
</comment>
<evidence type="ECO:0000256" key="1">
    <source>
        <dbReference type="ARBA" id="ARBA00004651"/>
    </source>
</evidence>
<feature type="transmembrane region" description="Helical" evidence="6">
    <location>
        <begin position="94"/>
        <end position="113"/>
    </location>
</feature>
<dbReference type="GO" id="GO:0005886">
    <property type="term" value="C:plasma membrane"/>
    <property type="evidence" value="ECO:0007669"/>
    <property type="project" value="UniProtKB-SubCell"/>
</dbReference>
<feature type="transmembrane region" description="Helical" evidence="6">
    <location>
        <begin position="42"/>
        <end position="62"/>
    </location>
</feature>
<sequence length="328" mass="34569">MTSTIKTHRLSHQLRDRRNWLAYAAVMLAMAVIPPLAGDFGLYLGCVIICYSIAAIGLQVMVGVAGQLSLGHAAFMGIGAYATVLLQIRLGFHFLPAAAAGIALTVLFGLLMAQLIRLSGIYFKIATFGFGVIVYQALANWSSLTGGHTGLTGIPQIELFGMAVETRRQLFMVLLAVFAVAYALAVRMVQGRAGRAFAAIGQNEAAAASLGVNVSGYKVGVIVIGCGFAGLGGLFIPQLNGFVNPDNFTWIESLLLLIMISVGGLGSLAGAVMGAALLVVVPEYLRTFAEYKMLIFGMILIVSLTLMPKGLAGVATLALNKRAEGRRQ</sequence>
<feature type="transmembrane region" description="Helical" evidence="6">
    <location>
        <begin position="170"/>
        <end position="189"/>
    </location>
</feature>
<evidence type="ECO:0000256" key="2">
    <source>
        <dbReference type="ARBA" id="ARBA00022475"/>
    </source>
</evidence>
<keyword evidence="5 6" id="KW-0472">Membrane</keyword>
<dbReference type="InterPro" id="IPR001851">
    <property type="entry name" value="ABC_transp_permease"/>
</dbReference>
<evidence type="ECO:0000256" key="6">
    <source>
        <dbReference type="SAM" id="Phobius"/>
    </source>
</evidence>
<dbReference type="GO" id="GO:0015658">
    <property type="term" value="F:branched-chain amino acid transmembrane transporter activity"/>
    <property type="evidence" value="ECO:0007669"/>
    <property type="project" value="InterPro"/>
</dbReference>
<dbReference type="AlphaFoldDB" id="A0A853G3Z3"/>
<organism evidence="7 8">
    <name type="scientific">Parapusillimonas granuli</name>
    <dbReference type="NCBI Taxonomy" id="380911"/>
    <lineage>
        <taxon>Bacteria</taxon>
        <taxon>Pseudomonadati</taxon>
        <taxon>Pseudomonadota</taxon>
        <taxon>Betaproteobacteria</taxon>
        <taxon>Burkholderiales</taxon>
        <taxon>Alcaligenaceae</taxon>
        <taxon>Parapusillimonas</taxon>
    </lineage>
</organism>
<dbReference type="PANTHER" id="PTHR30482">
    <property type="entry name" value="HIGH-AFFINITY BRANCHED-CHAIN AMINO ACID TRANSPORT SYSTEM PERMEASE"/>
    <property type="match status" value="1"/>
</dbReference>
<evidence type="ECO:0000256" key="5">
    <source>
        <dbReference type="ARBA" id="ARBA00023136"/>
    </source>
</evidence>
<dbReference type="EMBL" id="JACCEM010000005">
    <property type="protein sequence ID" value="NYT49730.1"/>
    <property type="molecule type" value="Genomic_DNA"/>
</dbReference>
<feature type="transmembrane region" description="Helical" evidence="6">
    <location>
        <begin position="293"/>
        <end position="319"/>
    </location>
</feature>
<keyword evidence="3 6" id="KW-0812">Transmembrane</keyword>
<protein>
    <submittedName>
        <fullName evidence="7">Branched-chain amino acid ABC transporter permease</fullName>
    </submittedName>
</protein>
<dbReference type="RefSeq" id="WP_180155040.1">
    <property type="nucleotide sequence ID" value="NZ_JACCEM010000005.1"/>
</dbReference>
<dbReference type="InterPro" id="IPR043428">
    <property type="entry name" value="LivM-like"/>
</dbReference>
<evidence type="ECO:0000256" key="4">
    <source>
        <dbReference type="ARBA" id="ARBA00022989"/>
    </source>
</evidence>
<dbReference type="CDD" id="cd06581">
    <property type="entry name" value="TM_PBP1_LivM_like"/>
    <property type="match status" value="1"/>
</dbReference>
<evidence type="ECO:0000313" key="8">
    <source>
        <dbReference type="Proteomes" id="UP000559809"/>
    </source>
</evidence>
<dbReference type="Proteomes" id="UP000559809">
    <property type="component" value="Unassembled WGS sequence"/>
</dbReference>
<gene>
    <name evidence="7" type="ORF">H0A72_10475</name>
</gene>
<name>A0A853G3Z3_9BURK</name>
<feature type="transmembrane region" description="Helical" evidence="6">
    <location>
        <begin position="210"/>
        <end position="236"/>
    </location>
</feature>
<feature type="transmembrane region" description="Helical" evidence="6">
    <location>
        <begin position="120"/>
        <end position="138"/>
    </location>
</feature>
<dbReference type="PANTHER" id="PTHR30482:SF20">
    <property type="entry name" value="HIGH-AFFINITY BRANCHED-CHAIN AMINO ACID TRANSPORT SYSTEM PERMEASE PROTEIN LIVM"/>
    <property type="match status" value="1"/>
</dbReference>
<feature type="transmembrane region" description="Helical" evidence="6">
    <location>
        <begin position="20"/>
        <end position="36"/>
    </location>
</feature>
<reference evidence="7 8" key="1">
    <citation type="submission" date="2020-07" db="EMBL/GenBank/DDBJ databases">
        <title>Taxonomic revisions and descriptions of new bacterial species based on genomic comparisons in the high-G+C-content subgroup of the family Alcaligenaceae.</title>
        <authorList>
            <person name="Szabo A."/>
            <person name="Felfoldi T."/>
        </authorList>
    </citation>
    <scope>NUCLEOTIDE SEQUENCE [LARGE SCALE GENOMIC DNA]</scope>
    <source>
        <strain evidence="7 8">LMG 24012</strain>
    </source>
</reference>
<feature type="transmembrane region" description="Helical" evidence="6">
    <location>
        <begin position="69"/>
        <end position="88"/>
    </location>
</feature>
<evidence type="ECO:0000256" key="3">
    <source>
        <dbReference type="ARBA" id="ARBA00022692"/>
    </source>
</evidence>
<accession>A0A853G3Z3</accession>
<feature type="transmembrane region" description="Helical" evidence="6">
    <location>
        <begin position="256"/>
        <end position="281"/>
    </location>
</feature>
<keyword evidence="4 6" id="KW-1133">Transmembrane helix</keyword>
<proteinExistence type="predicted"/>